<organism evidence="3 4">
    <name type="scientific">Capnocytophaga bilenii</name>
    <dbReference type="NCBI Taxonomy" id="2819369"/>
    <lineage>
        <taxon>Bacteria</taxon>
        <taxon>Pseudomonadati</taxon>
        <taxon>Bacteroidota</taxon>
        <taxon>Flavobacteriia</taxon>
        <taxon>Flavobacteriales</taxon>
        <taxon>Flavobacteriaceae</taxon>
        <taxon>Capnocytophaga</taxon>
    </lineage>
</organism>
<dbReference type="SUPFAM" id="SSF55658">
    <property type="entry name" value="L9 N-domain-like"/>
    <property type="match status" value="1"/>
</dbReference>
<dbReference type="EMBL" id="JAGDYP010000002">
    <property type="protein sequence ID" value="MBO1883348.1"/>
    <property type="molecule type" value="Genomic_DNA"/>
</dbReference>
<keyword evidence="1" id="KW-0460">Magnesium</keyword>
<sequence>MAKKYYVVWEGHETGVFSSWDKCKKAVHGYHQAKFKSFESLAMAEKAFGESFELYKGKKSTTSPTLSALELQRIGKPILPSIAVDAACSGNPGVMEYRGVDTETKAEIFRLKPLKDGTNNIGEFLAIVHALAFMEQRNLNLPIYSDSQIAINWVRQKVCKTKVSQTAHNEKIFELIARAENWLHSHSYTNLILKWETQAWGENPADFGRKDK</sequence>
<dbReference type="PROSITE" id="PS50879">
    <property type="entry name" value="RNASE_H_1"/>
    <property type="match status" value="1"/>
</dbReference>
<gene>
    <name evidence="3" type="ORF">J4N46_02655</name>
</gene>
<accession>A0ABS3PVI5</accession>
<dbReference type="RefSeq" id="WP_208058060.1">
    <property type="nucleotide sequence ID" value="NZ_JAGDYP010000002.1"/>
</dbReference>
<comment type="catalytic activity">
    <reaction evidence="1">
        <text>Endonucleolytic cleavage to 5'-phosphomonoester.</text>
        <dbReference type="EC" id="3.1.26.4"/>
    </reaction>
</comment>
<dbReference type="InterPro" id="IPR009027">
    <property type="entry name" value="Ribosomal_bL9/RNase_H1_N"/>
</dbReference>
<dbReference type="InterPro" id="IPR036397">
    <property type="entry name" value="RNaseH_sf"/>
</dbReference>
<evidence type="ECO:0000256" key="1">
    <source>
        <dbReference type="PIRNR" id="PIRNR037839"/>
    </source>
</evidence>
<dbReference type="Pfam" id="PF00075">
    <property type="entry name" value="RNase_H"/>
    <property type="match status" value="1"/>
</dbReference>
<dbReference type="InterPro" id="IPR012337">
    <property type="entry name" value="RNaseH-like_sf"/>
</dbReference>
<proteinExistence type="inferred from homology"/>
<dbReference type="Gene3D" id="3.40.970.10">
    <property type="entry name" value="Ribonuclease H1, N-terminal domain"/>
    <property type="match status" value="1"/>
</dbReference>
<protein>
    <recommendedName>
        <fullName evidence="1">Ribonuclease H</fullName>
        <ecNumber evidence="1">3.1.26.4</ecNumber>
    </recommendedName>
</protein>
<dbReference type="Gene3D" id="3.30.420.10">
    <property type="entry name" value="Ribonuclease H-like superfamily/Ribonuclease H"/>
    <property type="match status" value="1"/>
</dbReference>
<feature type="domain" description="RNase H type-1" evidence="2">
    <location>
        <begin position="76"/>
        <end position="212"/>
    </location>
</feature>
<evidence type="ECO:0000313" key="4">
    <source>
        <dbReference type="Proteomes" id="UP000681610"/>
    </source>
</evidence>
<comment type="caution">
    <text evidence="3">The sequence shown here is derived from an EMBL/GenBank/DDBJ whole genome shotgun (WGS) entry which is preliminary data.</text>
</comment>
<name>A0ABS3PVI5_9FLAO</name>
<keyword evidence="1" id="KW-0378">Hydrolase</keyword>
<comment type="similarity">
    <text evidence="1">Belongs to the RNase H family.</text>
</comment>
<dbReference type="PIRSF" id="PIRSF037839">
    <property type="entry name" value="Ribonuclease_H"/>
    <property type="match status" value="1"/>
</dbReference>
<comment type="function">
    <text evidence="1">Endonuclease that specifically degrades the RNA of RNA-DNA hybrids.</text>
</comment>
<keyword evidence="4" id="KW-1185">Reference proteome</keyword>
<dbReference type="Proteomes" id="UP000681610">
    <property type="component" value="Unassembled WGS sequence"/>
</dbReference>
<dbReference type="InterPro" id="IPR002156">
    <property type="entry name" value="RNaseH_domain"/>
</dbReference>
<evidence type="ECO:0000313" key="3">
    <source>
        <dbReference type="EMBL" id="MBO1883348.1"/>
    </source>
</evidence>
<dbReference type="InterPro" id="IPR011320">
    <property type="entry name" value="RNase_H1_N"/>
</dbReference>
<dbReference type="InterPro" id="IPR037056">
    <property type="entry name" value="RNase_H1_N_sf"/>
</dbReference>
<keyword evidence="1" id="KW-0540">Nuclease</keyword>
<evidence type="ECO:0000259" key="2">
    <source>
        <dbReference type="PROSITE" id="PS50879"/>
    </source>
</evidence>
<dbReference type="InterPro" id="IPR017290">
    <property type="entry name" value="RNase_H_bac"/>
</dbReference>
<keyword evidence="1" id="KW-0255">Endonuclease</keyword>
<comment type="subcellular location">
    <subcellularLocation>
        <location evidence="1">Cytoplasm</location>
    </subcellularLocation>
</comment>
<dbReference type="EC" id="3.1.26.4" evidence="1"/>
<dbReference type="SUPFAM" id="SSF53098">
    <property type="entry name" value="Ribonuclease H-like"/>
    <property type="match status" value="1"/>
</dbReference>
<reference evidence="3 4" key="1">
    <citation type="submission" date="2021-03" db="EMBL/GenBank/DDBJ databases">
        <title>Isolation and description of Capnocytophaga bilenii sp. nov., a novel Capnocytophaga species, isolated from a gingivitis subject.</title>
        <authorList>
            <person name="Antezack A."/>
            <person name="Monnet-Corti V."/>
            <person name="La Scola B."/>
        </authorList>
    </citation>
    <scope>NUCLEOTIDE SEQUENCE [LARGE SCALE GENOMIC DNA]</scope>
    <source>
        <strain evidence="3 4">Marseille-Q4570</strain>
    </source>
</reference>
<keyword evidence="1" id="KW-0963">Cytoplasm</keyword>
<keyword evidence="1" id="KW-0479">Metal-binding</keyword>
<dbReference type="Pfam" id="PF01693">
    <property type="entry name" value="Cauli_VI"/>
    <property type="match status" value="1"/>
</dbReference>